<proteinExistence type="predicted"/>
<keyword evidence="2" id="KW-1185">Reference proteome</keyword>
<dbReference type="GO" id="GO:0004190">
    <property type="term" value="F:aspartic-type endopeptidase activity"/>
    <property type="evidence" value="ECO:0007669"/>
    <property type="project" value="InterPro"/>
</dbReference>
<reference evidence="1" key="1">
    <citation type="submission" date="2020-05" db="UniProtKB">
        <authorList>
            <consortium name="EnsemblMetazoa"/>
        </authorList>
    </citation>
    <scope>IDENTIFICATION</scope>
    <source>
        <strain evidence="1">Yale</strain>
    </source>
</reference>
<sequence>MKLCLFFQFTKDLNGPPPDYVAFGIFIVNDLRLSCSAVLSGGCGNDIRSSVSAQLFKQLFSQDVIALVDTGASVSCFTSDYAKGFLQEKKWEKFTVSLTSPSQMTFLLRRVYLKVPSVIIPSQILICLVLFRELVVVKFSLVLPGC</sequence>
<evidence type="ECO:0000313" key="2">
    <source>
        <dbReference type="Proteomes" id="UP000092444"/>
    </source>
</evidence>
<evidence type="ECO:0000313" key="1">
    <source>
        <dbReference type="EnsemblMetazoa" id="GMOY004780-PA"/>
    </source>
</evidence>
<dbReference type="InterPro" id="IPR001969">
    <property type="entry name" value="Aspartic_peptidase_AS"/>
</dbReference>
<dbReference type="GO" id="GO:0006508">
    <property type="term" value="P:proteolysis"/>
    <property type="evidence" value="ECO:0007669"/>
    <property type="project" value="InterPro"/>
</dbReference>
<organism evidence="1 2">
    <name type="scientific">Glossina morsitans morsitans</name>
    <name type="common">Savannah tsetse fly</name>
    <dbReference type="NCBI Taxonomy" id="37546"/>
    <lineage>
        <taxon>Eukaryota</taxon>
        <taxon>Metazoa</taxon>
        <taxon>Ecdysozoa</taxon>
        <taxon>Arthropoda</taxon>
        <taxon>Hexapoda</taxon>
        <taxon>Insecta</taxon>
        <taxon>Pterygota</taxon>
        <taxon>Neoptera</taxon>
        <taxon>Endopterygota</taxon>
        <taxon>Diptera</taxon>
        <taxon>Brachycera</taxon>
        <taxon>Muscomorpha</taxon>
        <taxon>Hippoboscoidea</taxon>
        <taxon>Glossinidae</taxon>
        <taxon>Glossina</taxon>
    </lineage>
</organism>
<dbReference type="Proteomes" id="UP000092444">
    <property type="component" value="Unassembled WGS sequence"/>
</dbReference>
<name>A0A1B0FLS8_GLOMM</name>
<protein>
    <submittedName>
        <fullName evidence="1">Uncharacterized protein</fullName>
    </submittedName>
</protein>
<dbReference type="PROSITE" id="PS00141">
    <property type="entry name" value="ASP_PROTEASE"/>
    <property type="match status" value="1"/>
</dbReference>
<dbReference type="EnsemblMetazoa" id="GMOY004780-RA">
    <property type="protein sequence ID" value="GMOY004780-PA"/>
    <property type="gene ID" value="GMOY004780"/>
</dbReference>
<dbReference type="VEuPathDB" id="VectorBase:GMOY004780"/>
<accession>A0A1B0FLS8</accession>
<dbReference type="EMBL" id="CCAG010002718">
    <property type="status" value="NOT_ANNOTATED_CDS"/>
    <property type="molecule type" value="Genomic_DNA"/>
</dbReference>
<dbReference type="AlphaFoldDB" id="A0A1B0FLS8"/>